<dbReference type="GO" id="GO:0009451">
    <property type="term" value="P:RNA modification"/>
    <property type="evidence" value="ECO:0007669"/>
    <property type="project" value="InterPro"/>
</dbReference>
<dbReference type="RefSeq" id="XP_071919578.1">
    <property type="nucleotide sequence ID" value="XM_072063477.1"/>
</dbReference>
<dbReference type="PANTHER" id="PTHR47926:SF343">
    <property type="entry name" value="PENTACOTRIPEPTIDE-REPEAT REGION OF PRORP DOMAIN-CONTAINING PROTEIN"/>
    <property type="match status" value="1"/>
</dbReference>
<dbReference type="InterPro" id="IPR046960">
    <property type="entry name" value="PPR_At4g14850-like_plant"/>
</dbReference>
<dbReference type="GO" id="GO:0003723">
    <property type="term" value="F:RNA binding"/>
    <property type="evidence" value="ECO:0007669"/>
    <property type="project" value="InterPro"/>
</dbReference>
<gene>
    <name evidence="4 5 6" type="primary">LOC113706380</name>
</gene>
<dbReference type="InterPro" id="IPR046848">
    <property type="entry name" value="E_motif"/>
</dbReference>
<dbReference type="OrthoDB" id="185373at2759"/>
<reference evidence="3" key="1">
    <citation type="journal article" date="2025" name="Foods">
        <title>Unveiling the Microbial Signatures of Arabica Coffee Cherries: Insights into Ripeness Specific Diversity, Functional Traits, and Implications for Quality and Safety.</title>
        <authorList>
            <consortium name="RefSeq"/>
            <person name="Tenea G.N."/>
            <person name="Cifuentes V."/>
            <person name="Reyes P."/>
            <person name="Cevallos-Vallejos M."/>
        </authorList>
    </citation>
    <scope>NUCLEOTIDE SEQUENCE [LARGE SCALE GENOMIC DNA]</scope>
</reference>
<dbReference type="AlphaFoldDB" id="A0A6P6U0V0"/>
<dbReference type="RefSeq" id="XP_027084084.2">
    <property type="nucleotide sequence ID" value="XM_027228283.2"/>
</dbReference>
<keyword evidence="3" id="KW-1185">Reference proteome</keyword>
<dbReference type="Pfam" id="PF01535">
    <property type="entry name" value="PPR"/>
    <property type="match status" value="3"/>
</dbReference>
<dbReference type="Pfam" id="PF20431">
    <property type="entry name" value="E_motif"/>
    <property type="match status" value="1"/>
</dbReference>
<feature type="repeat" description="PPR" evidence="2">
    <location>
        <begin position="328"/>
        <end position="362"/>
    </location>
</feature>
<dbReference type="GeneID" id="113706380"/>
<dbReference type="Pfam" id="PF13041">
    <property type="entry name" value="PPR_2"/>
    <property type="match status" value="6"/>
</dbReference>
<dbReference type="PANTHER" id="PTHR47926">
    <property type="entry name" value="PENTATRICOPEPTIDE REPEAT-CONTAINING PROTEIN"/>
    <property type="match status" value="1"/>
</dbReference>
<reference evidence="4 5" key="2">
    <citation type="submission" date="2025-05" db="UniProtKB">
        <authorList>
            <consortium name="RefSeq"/>
        </authorList>
    </citation>
    <scope>IDENTIFICATION</scope>
    <source>
        <tissue evidence="4 5">Leaves</tissue>
    </source>
</reference>
<accession>A0A6P6U0V0</accession>
<evidence type="ECO:0000313" key="6">
    <source>
        <dbReference type="RefSeq" id="XP_071919578.1"/>
    </source>
</evidence>
<feature type="repeat" description="PPR" evidence="2">
    <location>
        <begin position="394"/>
        <end position="428"/>
    </location>
</feature>
<evidence type="ECO:0000313" key="4">
    <source>
        <dbReference type="RefSeq" id="XP_027084084.2"/>
    </source>
</evidence>
<dbReference type="SUPFAM" id="SSF48452">
    <property type="entry name" value="TPR-like"/>
    <property type="match status" value="1"/>
</dbReference>
<protein>
    <submittedName>
        <fullName evidence="4 5">Pentatricopeptide repeat-containing protein At4g20770-like</fullName>
    </submittedName>
</protein>
<evidence type="ECO:0000256" key="1">
    <source>
        <dbReference type="ARBA" id="ARBA00022737"/>
    </source>
</evidence>
<evidence type="ECO:0000313" key="3">
    <source>
        <dbReference type="Proteomes" id="UP001652660"/>
    </source>
</evidence>
<proteinExistence type="predicted"/>
<dbReference type="Gene3D" id="1.25.40.10">
    <property type="entry name" value="Tetratricopeptide repeat domain"/>
    <property type="match status" value="7"/>
</dbReference>
<feature type="repeat" description="PPR" evidence="2">
    <location>
        <begin position="81"/>
        <end position="111"/>
    </location>
</feature>
<dbReference type="InterPro" id="IPR011990">
    <property type="entry name" value="TPR-like_helical_dom_sf"/>
</dbReference>
<dbReference type="Proteomes" id="UP001652660">
    <property type="component" value="Chromosome 8c"/>
</dbReference>
<sequence length="785" mass="86891">MRNSAPRMLARTTTATAYVADLLENCINNKAHIAGKILHAHILRIGAFADTFLANRLVELYSKCGQLVSARLVFDRMPQRNIYSCNAMLSCYCKENQLEDAHELFVRMLERNSVSWNTMISALVRNGYERRSLELYQMMRLGGFEPTRFTLASVLSACGGLGERMCGKECHGVAIKLGLDTNVYVGNASLGMYAKCGMVGDAVKAFWDLTEPNEISFTALMGGLVEADRIEEAFDMFKLMHRNGIRIDSVSLSSVLGVCAKGGSGDFGAISDDDCELHIVPGKQIHGLTVKLGFENNLHLSNSLLDMYAKNGDMDSAEMAFANLSEVSVVSWNIMIGGYGQKDKKEKAMQYMEWMQSSGFEPDDVTHINMLVACIKCGDVKTARMIFDRLEHQSLSSWNALLSGYTQNGYHRETVNLFGEMQFQNVQPDRTTLAILLSSCAALGHLETGRQAHARLIKPGFHTDTYVGSGLIGMYLKCGRVAGAKHVFNGVHLLDTVCWNSMIAGLSFNSMDGEAFSIFIEMLRKGTLPTEFSYATVLSCCAKLSSLSQGKPVHGLIVKDGYTDDVFVGSALVDMYSKCGNICEARQFFNLMPFKNTVTWNEMLHGYAQNGCGDEAVCVYRQMIQSGARPDDITFVAVLTACSHSGLVDPGITIFNSMQKKHGVAPLPDHYTCIIDSLGRAGRFNELESIINKMPYKDDPVVWEVLLSSCRVHSNVSLARRAADELFRLDQKNSAPYVLLANMYASLGRWDDANDVRSVMIEQQVLKDPGFSWVEQEKSDVRRLG</sequence>
<feature type="repeat" description="PPR" evidence="2">
    <location>
        <begin position="213"/>
        <end position="247"/>
    </location>
</feature>
<name>A0A6P6U0V0_COFAR</name>
<feature type="repeat" description="PPR" evidence="2">
    <location>
        <begin position="112"/>
        <end position="146"/>
    </location>
</feature>
<evidence type="ECO:0000313" key="5">
    <source>
        <dbReference type="RefSeq" id="XP_027084086.2"/>
    </source>
</evidence>
<feature type="repeat" description="PPR" evidence="2">
    <location>
        <begin position="596"/>
        <end position="630"/>
    </location>
</feature>
<evidence type="ECO:0000256" key="2">
    <source>
        <dbReference type="PROSITE-ProRule" id="PRU00708"/>
    </source>
</evidence>
<dbReference type="RefSeq" id="XP_027084086.2">
    <property type="nucleotide sequence ID" value="XM_027228285.2"/>
</dbReference>
<organism evidence="3 4">
    <name type="scientific">Coffea arabica</name>
    <name type="common">Arabian coffee</name>
    <dbReference type="NCBI Taxonomy" id="13443"/>
    <lineage>
        <taxon>Eukaryota</taxon>
        <taxon>Viridiplantae</taxon>
        <taxon>Streptophyta</taxon>
        <taxon>Embryophyta</taxon>
        <taxon>Tracheophyta</taxon>
        <taxon>Spermatophyta</taxon>
        <taxon>Magnoliopsida</taxon>
        <taxon>eudicotyledons</taxon>
        <taxon>Gunneridae</taxon>
        <taxon>Pentapetalae</taxon>
        <taxon>asterids</taxon>
        <taxon>lamiids</taxon>
        <taxon>Gentianales</taxon>
        <taxon>Rubiaceae</taxon>
        <taxon>Ixoroideae</taxon>
        <taxon>Gardenieae complex</taxon>
        <taxon>Bertiereae - Coffeeae clade</taxon>
        <taxon>Coffeeae</taxon>
        <taxon>Coffea</taxon>
    </lineage>
</organism>
<dbReference type="NCBIfam" id="TIGR00756">
    <property type="entry name" value="PPR"/>
    <property type="match status" value="7"/>
</dbReference>
<feature type="repeat" description="PPR" evidence="2">
    <location>
        <begin position="495"/>
        <end position="529"/>
    </location>
</feature>
<dbReference type="PROSITE" id="PS51375">
    <property type="entry name" value="PPR"/>
    <property type="match status" value="7"/>
</dbReference>
<keyword evidence="1" id="KW-0677">Repeat</keyword>
<dbReference type="InterPro" id="IPR002885">
    <property type="entry name" value="PPR_rpt"/>
</dbReference>